<reference evidence="1" key="1">
    <citation type="submission" date="2019-02" db="EMBL/GenBank/DDBJ databases">
        <authorList>
            <person name="Gruber-Vodicka R. H."/>
            <person name="Seah K. B. B."/>
        </authorList>
    </citation>
    <scope>NUCLEOTIDE SEQUENCE</scope>
    <source>
        <strain evidence="1">BECK_BZ131</strain>
    </source>
</reference>
<name>A0A450TXG5_9GAMM</name>
<sequence length="37" mass="4181">MKTCTIGFTQKNAQQFFDLIRHNNIARIVDVGLNSVS</sequence>
<protein>
    <submittedName>
        <fullName evidence="1">Uncharacterized protein</fullName>
    </submittedName>
</protein>
<proteinExistence type="predicted"/>
<dbReference type="AlphaFoldDB" id="A0A450TXG5"/>
<evidence type="ECO:0000313" key="1">
    <source>
        <dbReference type="EMBL" id="VFJ74065.1"/>
    </source>
</evidence>
<organism evidence="1">
    <name type="scientific">Candidatus Kentrum sp. FW</name>
    <dbReference type="NCBI Taxonomy" id="2126338"/>
    <lineage>
        <taxon>Bacteria</taxon>
        <taxon>Pseudomonadati</taxon>
        <taxon>Pseudomonadota</taxon>
        <taxon>Gammaproteobacteria</taxon>
        <taxon>Candidatus Kentrum</taxon>
    </lineage>
</organism>
<dbReference type="EMBL" id="CAADFE010000057">
    <property type="protein sequence ID" value="VFJ74065.1"/>
    <property type="molecule type" value="Genomic_DNA"/>
</dbReference>
<gene>
    <name evidence="1" type="ORF">BECKFW1821C_GA0114237_105714</name>
</gene>
<accession>A0A450TXG5</accession>